<sequence length="153" mass="17866">MKTKIEYEAIIEKDQDHNGSYCDIPFDVFETFGKKRVKIKAMIDAVEYRGLLIPMGGKYGLFMNKEVRDKVGKTYGDTVHITIEEDTEPRVVEIPQDLLEAMLAADVKPFFDSLSFTHQKEYVQWILEAKKEETRQNRLVKAIEMMQNKIKTR</sequence>
<dbReference type="InterPro" id="IPR015018">
    <property type="entry name" value="DUF1905"/>
</dbReference>
<keyword evidence="2" id="KW-1185">Reference proteome</keyword>
<dbReference type="RefSeq" id="WP_015029246.1">
    <property type="nucleotide sequence ID" value="NC_018748.1"/>
</dbReference>
<evidence type="ECO:0000313" key="1">
    <source>
        <dbReference type="EMBL" id="AFK03549.1"/>
    </source>
</evidence>
<evidence type="ECO:0008006" key="3">
    <source>
        <dbReference type="Google" id="ProtNLM"/>
    </source>
</evidence>
<dbReference type="Pfam" id="PF08922">
    <property type="entry name" value="DUF1905"/>
    <property type="match status" value="1"/>
</dbReference>
<proteinExistence type="predicted"/>
<dbReference type="Pfam" id="PF13376">
    <property type="entry name" value="OmdA"/>
    <property type="match status" value="1"/>
</dbReference>
<evidence type="ECO:0000313" key="2">
    <source>
        <dbReference type="Proteomes" id="UP000002875"/>
    </source>
</evidence>
<organism evidence="1 2">
    <name type="scientific">Emticicia oligotrophica (strain DSM 17448 / CIP 109782 / MTCC 6937 / GPTSA100-15)</name>
    <dbReference type="NCBI Taxonomy" id="929562"/>
    <lineage>
        <taxon>Bacteria</taxon>
        <taxon>Pseudomonadati</taxon>
        <taxon>Bacteroidota</taxon>
        <taxon>Cytophagia</taxon>
        <taxon>Cytophagales</taxon>
        <taxon>Leadbetterellaceae</taxon>
        <taxon>Emticicia</taxon>
    </lineage>
</organism>
<name>A0ABN4AMI6_EMTOG</name>
<dbReference type="InterPro" id="IPR037079">
    <property type="entry name" value="AF2212/PG0164-like_sf"/>
</dbReference>
<dbReference type="Gene3D" id="2.40.30.100">
    <property type="entry name" value="AF2212/PG0164-like"/>
    <property type="match status" value="1"/>
</dbReference>
<dbReference type="SUPFAM" id="SSF141694">
    <property type="entry name" value="AF2212/PG0164-like"/>
    <property type="match status" value="1"/>
</dbReference>
<dbReference type="EMBL" id="CP002961">
    <property type="protein sequence ID" value="AFK03549.1"/>
    <property type="molecule type" value="Genomic_DNA"/>
</dbReference>
<accession>A0ABN4AMI6</accession>
<gene>
    <name evidence="1" type="ordered locus">Emtol_2413</name>
</gene>
<protein>
    <recommendedName>
        <fullName evidence="3">DUF1905 domain-containing protein</fullName>
    </recommendedName>
</protein>
<reference evidence="1 2" key="1">
    <citation type="submission" date="2011-07" db="EMBL/GenBank/DDBJ databases">
        <title>The complete genome of chromosome of Emticicia oligotrophica DSM 17448.</title>
        <authorList>
            <consortium name="US DOE Joint Genome Institute (JGI-PGF)"/>
            <person name="Lucas S."/>
            <person name="Han J."/>
            <person name="Lapidus A."/>
            <person name="Bruce D."/>
            <person name="Goodwin L."/>
            <person name="Pitluck S."/>
            <person name="Peters L."/>
            <person name="Kyrpides N."/>
            <person name="Mavromatis K."/>
            <person name="Ivanova N."/>
            <person name="Ovchinnikova G."/>
            <person name="Teshima H."/>
            <person name="Detter J.C."/>
            <person name="Tapia R."/>
            <person name="Han C."/>
            <person name="Land M."/>
            <person name="Hauser L."/>
            <person name="Markowitz V."/>
            <person name="Cheng J.-F."/>
            <person name="Hugenholtz P."/>
            <person name="Woyke T."/>
            <person name="Wu D."/>
            <person name="Tindall B."/>
            <person name="Pomrenke H."/>
            <person name="Brambilla E."/>
            <person name="Klenk H.-P."/>
            <person name="Eisen J.A."/>
        </authorList>
    </citation>
    <scope>NUCLEOTIDE SEQUENCE [LARGE SCALE GENOMIC DNA]</scope>
    <source>
        <strain evidence="1 2">DSM 17448</strain>
    </source>
</reference>
<dbReference type="Proteomes" id="UP000002875">
    <property type="component" value="Chromosome"/>
</dbReference>